<evidence type="ECO:0000313" key="2">
    <source>
        <dbReference type="Proteomes" id="UP000671862"/>
    </source>
</evidence>
<proteinExistence type="predicted"/>
<accession>A0ABX7SAF0</accession>
<dbReference type="EMBL" id="CP071446">
    <property type="protein sequence ID" value="QTA38915.1"/>
    <property type="molecule type" value="Genomic_DNA"/>
</dbReference>
<organism evidence="1 2">
    <name type="scientific">Thermosipho ferrireducens</name>
    <dbReference type="NCBI Taxonomy" id="2571116"/>
    <lineage>
        <taxon>Bacteria</taxon>
        <taxon>Thermotogati</taxon>
        <taxon>Thermotogota</taxon>
        <taxon>Thermotogae</taxon>
        <taxon>Thermotogales</taxon>
        <taxon>Fervidobacteriaceae</taxon>
        <taxon>Thermosipho</taxon>
    </lineage>
</organism>
<keyword evidence="2" id="KW-1185">Reference proteome</keyword>
<dbReference type="Proteomes" id="UP000671862">
    <property type="component" value="Chromosome"/>
</dbReference>
<name>A0ABX7SAF0_9BACT</name>
<sequence>MSLLSLGLTISTIYLYFKKSSVDVKVVYIPEESKLPEIEVPATEENEAIVADLEASDVGISFEKFDYPTIVAYTLDVIEAGTVVSTFVVNSEDALKIIRSYQGNYLINKLSEESYFVVVEGNRKYPGLLAGKSVYTIFLKSGTNARQIFEDIINLRSKGYTSYAMKFKKGDVTYYALCLGAFPDKDAAQYYYDNVFDLEEIRKSIYVYGAYVGRVTP</sequence>
<reference evidence="1 2" key="1">
    <citation type="submission" date="2021-03" db="EMBL/GenBank/DDBJ databases">
        <title>Thermosipho ferrireducens sp.nov., an anaerobic thermophilic iron-reducing bacterium isolated from a deep-sea hydrothermal sulfide deposits.</title>
        <authorList>
            <person name="Zeng X."/>
            <person name="Chen Y."/>
            <person name="Shao Z."/>
        </authorList>
    </citation>
    <scope>NUCLEOTIDE SEQUENCE [LARGE SCALE GENOMIC DNA]</scope>
    <source>
        <strain evidence="1 2">JL129W03</strain>
    </source>
</reference>
<evidence type="ECO:0000313" key="1">
    <source>
        <dbReference type="EMBL" id="QTA38915.1"/>
    </source>
</evidence>
<evidence type="ECO:0008006" key="3">
    <source>
        <dbReference type="Google" id="ProtNLM"/>
    </source>
</evidence>
<protein>
    <recommendedName>
        <fullName evidence="3">SPOR domain-containing protein</fullName>
    </recommendedName>
</protein>
<gene>
    <name evidence="1" type="ORF">JYK00_04840</name>
</gene>